<evidence type="ECO:0000313" key="6">
    <source>
        <dbReference type="Proteomes" id="UP000234560"/>
    </source>
</evidence>
<accession>A0AAF1BRR3</accession>
<dbReference type="Pfam" id="PF00392">
    <property type="entry name" value="GntR"/>
    <property type="match status" value="1"/>
</dbReference>
<evidence type="ECO:0000256" key="3">
    <source>
        <dbReference type="ARBA" id="ARBA00023163"/>
    </source>
</evidence>
<feature type="domain" description="HTH gntR-type" evidence="4">
    <location>
        <begin position="1"/>
        <end position="69"/>
    </location>
</feature>
<dbReference type="PRINTS" id="PR00035">
    <property type="entry name" value="HTHGNTR"/>
</dbReference>
<dbReference type="Gene3D" id="3.40.1410.10">
    <property type="entry name" value="Chorismate lyase-like"/>
    <property type="match status" value="1"/>
</dbReference>
<dbReference type="InterPro" id="IPR050679">
    <property type="entry name" value="Bact_HTH_transcr_reg"/>
</dbReference>
<keyword evidence="2" id="KW-0238">DNA-binding</keyword>
<dbReference type="RefSeq" id="WP_143485489.1">
    <property type="nucleotide sequence ID" value="NZ_CP136958.1"/>
</dbReference>
<dbReference type="InterPro" id="IPR036390">
    <property type="entry name" value="WH_DNA-bd_sf"/>
</dbReference>
<dbReference type="SMART" id="SM00866">
    <property type="entry name" value="UTRA"/>
    <property type="match status" value="1"/>
</dbReference>
<protein>
    <submittedName>
        <fullName evidence="5">GntR family transcriptional regulator</fullName>
    </submittedName>
</protein>
<dbReference type="Proteomes" id="UP000234560">
    <property type="component" value="Chromosome"/>
</dbReference>
<dbReference type="PANTHER" id="PTHR44846:SF1">
    <property type="entry name" value="MANNOSYL-D-GLYCERATE TRANSPORT_METABOLISM SYSTEM REPRESSOR MNGR-RELATED"/>
    <property type="match status" value="1"/>
</dbReference>
<dbReference type="SUPFAM" id="SSF64288">
    <property type="entry name" value="Chorismate lyase-like"/>
    <property type="match status" value="1"/>
</dbReference>
<name>A0AAF1BRR3_9CORY</name>
<dbReference type="Pfam" id="PF07702">
    <property type="entry name" value="UTRA"/>
    <property type="match status" value="1"/>
</dbReference>
<dbReference type="PROSITE" id="PS50949">
    <property type="entry name" value="HTH_GNTR"/>
    <property type="match status" value="1"/>
</dbReference>
<dbReference type="KEGG" id="cpyr:CYJ47_12475"/>
<dbReference type="AlphaFoldDB" id="A0AAF1BRR3"/>
<dbReference type="SUPFAM" id="SSF46785">
    <property type="entry name" value="Winged helix' DNA-binding domain"/>
    <property type="match status" value="1"/>
</dbReference>
<dbReference type="Gene3D" id="1.10.10.10">
    <property type="entry name" value="Winged helix-like DNA-binding domain superfamily/Winged helix DNA-binding domain"/>
    <property type="match status" value="1"/>
</dbReference>
<reference evidence="5" key="1">
    <citation type="submission" date="2017-12" db="EMBL/GenBank/DDBJ databases">
        <authorList>
            <person name="Thomas-White K."/>
            <person name="Wolfe A.J."/>
        </authorList>
    </citation>
    <scope>NUCLEOTIDE SEQUENCE</scope>
    <source>
        <strain evidence="5">UMB0763</strain>
    </source>
</reference>
<dbReference type="GO" id="GO:0003700">
    <property type="term" value="F:DNA-binding transcription factor activity"/>
    <property type="evidence" value="ECO:0007669"/>
    <property type="project" value="InterPro"/>
</dbReference>
<keyword evidence="1" id="KW-0805">Transcription regulation</keyword>
<organism evidence="5 6">
    <name type="scientific">Corynebacterium pyruviciproducens</name>
    <dbReference type="NCBI Taxonomy" id="598660"/>
    <lineage>
        <taxon>Bacteria</taxon>
        <taxon>Bacillati</taxon>
        <taxon>Actinomycetota</taxon>
        <taxon>Actinomycetes</taxon>
        <taxon>Mycobacteriales</taxon>
        <taxon>Corynebacteriaceae</taxon>
        <taxon>Corynebacterium</taxon>
    </lineage>
</organism>
<proteinExistence type="predicted"/>
<dbReference type="EMBL" id="CP136958">
    <property type="protein sequence ID" value="WOT02043.1"/>
    <property type="molecule type" value="Genomic_DNA"/>
</dbReference>
<sequence length="250" mass="27795">MNLPKYMLVKRAIAQMCAERENGDRLPSESQIGKALDVSRITVRRAMDDLQEDGIIRRVQGLGTFVAPVSTENEPVTEMMAPLGFFAQMNQRGHRVDSKVLHCDQVSADARIASELGIKLDSKVHRLSRLRSLDGSLHHITTAWWPAFLPGISEETDMSHDSLYSTLRSLGIPIGSEQVTVGMRHPSGDEATLLDISEDQTCLSSYSRVFSLQGKQLLFSSTLRRNFDSTMTFVVNPTTSVESERNLDLG</sequence>
<reference evidence="5" key="2">
    <citation type="submission" date="2023-10" db="EMBL/GenBank/DDBJ databases">
        <authorList>
            <person name="Choi B."/>
        </authorList>
    </citation>
    <scope>NUCLEOTIDE SEQUENCE</scope>
    <source>
        <strain evidence="5">UMB0763</strain>
    </source>
</reference>
<dbReference type="PANTHER" id="PTHR44846">
    <property type="entry name" value="MANNOSYL-D-GLYCERATE TRANSPORT/METABOLISM SYSTEM REPRESSOR MNGR-RELATED"/>
    <property type="match status" value="1"/>
</dbReference>
<evidence type="ECO:0000259" key="4">
    <source>
        <dbReference type="PROSITE" id="PS50949"/>
    </source>
</evidence>
<dbReference type="InterPro" id="IPR028978">
    <property type="entry name" value="Chorismate_lyase_/UTRA_dom_sf"/>
</dbReference>
<dbReference type="InterPro" id="IPR000524">
    <property type="entry name" value="Tscrpt_reg_HTH_GntR"/>
</dbReference>
<evidence type="ECO:0000256" key="2">
    <source>
        <dbReference type="ARBA" id="ARBA00023125"/>
    </source>
</evidence>
<evidence type="ECO:0000256" key="1">
    <source>
        <dbReference type="ARBA" id="ARBA00023015"/>
    </source>
</evidence>
<dbReference type="GO" id="GO:0003677">
    <property type="term" value="F:DNA binding"/>
    <property type="evidence" value="ECO:0007669"/>
    <property type="project" value="UniProtKB-KW"/>
</dbReference>
<dbReference type="CDD" id="cd07377">
    <property type="entry name" value="WHTH_GntR"/>
    <property type="match status" value="1"/>
</dbReference>
<dbReference type="InterPro" id="IPR011663">
    <property type="entry name" value="UTRA"/>
</dbReference>
<dbReference type="SMART" id="SM00345">
    <property type="entry name" value="HTH_GNTR"/>
    <property type="match status" value="1"/>
</dbReference>
<dbReference type="InterPro" id="IPR036388">
    <property type="entry name" value="WH-like_DNA-bd_sf"/>
</dbReference>
<gene>
    <name evidence="5" type="ORF">CYJ47_12475</name>
</gene>
<evidence type="ECO:0000313" key="5">
    <source>
        <dbReference type="EMBL" id="WOT02043.1"/>
    </source>
</evidence>
<keyword evidence="3" id="KW-0804">Transcription</keyword>
<dbReference type="GO" id="GO:0045892">
    <property type="term" value="P:negative regulation of DNA-templated transcription"/>
    <property type="evidence" value="ECO:0007669"/>
    <property type="project" value="TreeGrafter"/>
</dbReference>